<protein>
    <submittedName>
        <fullName evidence="1">Four helix bundle protein</fullName>
    </submittedName>
</protein>
<organism evidence="1 2">
    <name type="scientific">Candidatus Shapirobacteria bacterium CG08_land_8_20_14_0_20_39_18</name>
    <dbReference type="NCBI Taxonomy" id="1974883"/>
    <lineage>
        <taxon>Bacteria</taxon>
        <taxon>Candidatus Shapironibacteriota</taxon>
    </lineage>
</organism>
<comment type="caution">
    <text evidence="1">The sequence shown here is derived from an EMBL/GenBank/DDBJ whole genome shotgun (WGS) entry which is preliminary data.</text>
</comment>
<dbReference type="Proteomes" id="UP000228996">
    <property type="component" value="Unassembled WGS sequence"/>
</dbReference>
<gene>
    <name evidence="1" type="ORF">COT44_04770</name>
</gene>
<proteinExistence type="predicted"/>
<dbReference type="CDD" id="cd16377">
    <property type="entry name" value="23S_rRNA_IVP_like"/>
    <property type="match status" value="1"/>
</dbReference>
<dbReference type="InterPro" id="IPR036583">
    <property type="entry name" value="23S_rRNA_IVS_sf"/>
</dbReference>
<evidence type="ECO:0000313" key="1">
    <source>
        <dbReference type="EMBL" id="PIU03178.1"/>
    </source>
</evidence>
<dbReference type="PANTHER" id="PTHR38471:SF2">
    <property type="entry name" value="FOUR HELIX BUNDLE PROTEIN"/>
    <property type="match status" value="1"/>
</dbReference>
<dbReference type="SUPFAM" id="SSF158446">
    <property type="entry name" value="IVS-encoded protein-like"/>
    <property type="match status" value="1"/>
</dbReference>
<dbReference type="NCBIfam" id="TIGR02436">
    <property type="entry name" value="four helix bundle protein"/>
    <property type="match status" value="1"/>
</dbReference>
<dbReference type="Gene3D" id="1.20.1440.60">
    <property type="entry name" value="23S rRNA-intervening sequence"/>
    <property type="match status" value="1"/>
</dbReference>
<accession>A0A2M6XBY5</accession>
<dbReference type="EMBL" id="PEYO01000022">
    <property type="protein sequence ID" value="PIU03178.1"/>
    <property type="molecule type" value="Genomic_DNA"/>
</dbReference>
<reference evidence="2" key="1">
    <citation type="submission" date="2017-09" db="EMBL/GenBank/DDBJ databases">
        <title>Depth-based differentiation of microbial function through sediment-hosted aquifers and enrichment of novel symbionts in the deep terrestrial subsurface.</title>
        <authorList>
            <person name="Probst A.J."/>
            <person name="Ladd B."/>
            <person name="Jarett J.K."/>
            <person name="Geller-Mcgrath D.E."/>
            <person name="Sieber C.M.K."/>
            <person name="Emerson J.B."/>
            <person name="Anantharaman K."/>
            <person name="Thomas B.C."/>
            <person name="Malmstrom R."/>
            <person name="Stieglmeier M."/>
            <person name="Klingl A."/>
            <person name="Woyke T."/>
            <person name="Ryan C.M."/>
            <person name="Banfield J.F."/>
        </authorList>
    </citation>
    <scope>NUCLEOTIDE SEQUENCE [LARGE SCALE GENOMIC DNA]</scope>
</reference>
<evidence type="ECO:0000313" key="2">
    <source>
        <dbReference type="Proteomes" id="UP000228996"/>
    </source>
</evidence>
<dbReference type="InterPro" id="IPR012657">
    <property type="entry name" value="23S_rRNA-intervening_sequence"/>
</dbReference>
<sequence length="129" mass="14916">MKYKIFEELPIWKESIELGKEVYLLSSTGKFEKDYSFKDQIRRAVISISSNIAEGFERSNNNEFVRFLLIAKGSTGEVRSQLYFALALGYINKQTFDDLNNKFDSLGKQIGSFISYLKKQKKEGNFTNN</sequence>
<dbReference type="AlphaFoldDB" id="A0A2M6XBY5"/>
<dbReference type="Pfam" id="PF05635">
    <property type="entry name" value="23S_rRNA_IVP"/>
    <property type="match status" value="1"/>
</dbReference>
<name>A0A2M6XBY5_9BACT</name>
<dbReference type="PANTHER" id="PTHR38471">
    <property type="entry name" value="FOUR HELIX BUNDLE PROTEIN"/>
    <property type="match status" value="1"/>
</dbReference>